<evidence type="ECO:0000313" key="3">
    <source>
        <dbReference type="Proteomes" id="UP001608902"/>
    </source>
</evidence>
<proteinExistence type="predicted"/>
<comment type="caution">
    <text evidence="2">The sequence shown here is derived from an EMBL/GenBank/DDBJ whole genome shotgun (WGS) entry which is preliminary data.</text>
</comment>
<organism evidence="2 3">
    <name type="scientific">Gnathostoma spinigerum</name>
    <dbReference type="NCBI Taxonomy" id="75299"/>
    <lineage>
        <taxon>Eukaryota</taxon>
        <taxon>Metazoa</taxon>
        <taxon>Ecdysozoa</taxon>
        <taxon>Nematoda</taxon>
        <taxon>Chromadorea</taxon>
        <taxon>Rhabditida</taxon>
        <taxon>Spirurina</taxon>
        <taxon>Gnathostomatomorpha</taxon>
        <taxon>Gnathostomatoidea</taxon>
        <taxon>Gnathostomatidae</taxon>
        <taxon>Gnathostoma</taxon>
    </lineage>
</organism>
<dbReference type="EMBL" id="JBGFUD010026062">
    <property type="protein sequence ID" value="MFH4985014.1"/>
    <property type="molecule type" value="Genomic_DNA"/>
</dbReference>
<sequence>MASKTLQEATDDFSGERKNSKEDRLDKEDSQNLTEERGASASFFDGLSDVGTSLVSAPISILESLGKKTFEQLTLKSEVG</sequence>
<dbReference type="AlphaFoldDB" id="A0ABD6F2B4"/>
<evidence type="ECO:0000313" key="2">
    <source>
        <dbReference type="EMBL" id="MFH4985014.1"/>
    </source>
</evidence>
<reference evidence="2 3" key="1">
    <citation type="submission" date="2024-08" db="EMBL/GenBank/DDBJ databases">
        <title>Gnathostoma spinigerum genome.</title>
        <authorList>
            <person name="Gonzalez-Bertolin B."/>
            <person name="Monzon S."/>
            <person name="Zaballos A."/>
            <person name="Jimenez P."/>
            <person name="Dekumyoy P."/>
            <person name="Varona S."/>
            <person name="Cuesta I."/>
            <person name="Sumanam S."/>
            <person name="Adisakwattana P."/>
            <person name="Gasser R.B."/>
            <person name="Hernandez-Gonzalez A."/>
            <person name="Young N.D."/>
            <person name="Perteguer M.J."/>
        </authorList>
    </citation>
    <scope>NUCLEOTIDE SEQUENCE [LARGE SCALE GENOMIC DNA]</scope>
    <source>
        <strain evidence="2">AL3</strain>
        <tissue evidence="2">Liver</tissue>
    </source>
</reference>
<evidence type="ECO:0000256" key="1">
    <source>
        <dbReference type="SAM" id="MobiDB-lite"/>
    </source>
</evidence>
<accession>A0ABD6F2B4</accession>
<keyword evidence="3" id="KW-1185">Reference proteome</keyword>
<protein>
    <submittedName>
        <fullName evidence="2">Uncharacterized protein</fullName>
    </submittedName>
</protein>
<dbReference type="Proteomes" id="UP001608902">
    <property type="component" value="Unassembled WGS sequence"/>
</dbReference>
<name>A0ABD6F2B4_9BILA</name>
<gene>
    <name evidence="2" type="ORF">AB6A40_011723</name>
</gene>
<feature type="compositionally biased region" description="Basic and acidic residues" evidence="1">
    <location>
        <begin position="14"/>
        <end position="38"/>
    </location>
</feature>
<feature type="region of interest" description="Disordered" evidence="1">
    <location>
        <begin position="1"/>
        <end position="38"/>
    </location>
</feature>